<sequence length="205" mass="21586">MNFLALIICLACAATPAVLAARAPTTPDPKTTVAFTCADARDRPIGWCVSKDPSKPTEGYNYVLANRVGLAGNLNYNCIGKPFGDNSMCCILNFKPKKNGLTMPSDGDSADAAKPGPDPKTTVVFTCTGKDVPPTGWCVSQAPGKLGEGYNFDLANVVGPPKDMNYNCIGKKFTDNSACCKPTFKPAPNGLTKLGSDCIIKPSNK</sequence>
<comment type="caution">
    <text evidence="2">The sequence shown here is derived from an EMBL/GenBank/DDBJ whole genome shotgun (WGS) entry which is preliminary data.</text>
</comment>
<reference evidence="3" key="3">
    <citation type="journal article" date="2018" name="Mol. Plant Microbe Interact.">
        <title>Genome sequence resources for the wheat stripe rust pathogen (Puccinia striiformis f. sp. tritici) and the barley stripe rust pathogen (Puccinia striiformis f. sp. hordei).</title>
        <authorList>
            <person name="Xia C."/>
            <person name="Wang M."/>
            <person name="Yin C."/>
            <person name="Cornejo O.E."/>
            <person name="Hulbert S.H."/>
            <person name="Chen X."/>
        </authorList>
    </citation>
    <scope>NUCLEOTIDE SEQUENCE [LARGE SCALE GENOMIC DNA]</scope>
    <source>
        <strain evidence="3">93TX-2</strain>
    </source>
</reference>
<keyword evidence="3" id="KW-1185">Reference proteome</keyword>
<reference evidence="2 3" key="1">
    <citation type="submission" date="2017-12" db="EMBL/GenBank/DDBJ databases">
        <title>Gene loss provides genomic basis for host adaptation in cereal stripe rust fungi.</title>
        <authorList>
            <person name="Xia C."/>
        </authorList>
    </citation>
    <scope>NUCLEOTIDE SEQUENCE [LARGE SCALE GENOMIC DNA]</scope>
    <source>
        <strain evidence="2 3">93TX-2</strain>
    </source>
</reference>
<protein>
    <recommendedName>
        <fullName evidence="4">Secreted protein</fullName>
    </recommendedName>
</protein>
<name>A0A2S4V0Y8_9BASI</name>
<dbReference type="VEuPathDB" id="FungiDB:PSTT_15427"/>
<evidence type="ECO:0000313" key="3">
    <source>
        <dbReference type="Proteomes" id="UP000238274"/>
    </source>
</evidence>
<accession>A0A2S4V0Y8</accession>
<dbReference type="AlphaFoldDB" id="A0A2S4V0Y8"/>
<dbReference type="Proteomes" id="UP000238274">
    <property type="component" value="Unassembled WGS sequence"/>
</dbReference>
<organism evidence="2 3">
    <name type="scientific">Puccinia striiformis</name>
    <dbReference type="NCBI Taxonomy" id="27350"/>
    <lineage>
        <taxon>Eukaryota</taxon>
        <taxon>Fungi</taxon>
        <taxon>Dikarya</taxon>
        <taxon>Basidiomycota</taxon>
        <taxon>Pucciniomycotina</taxon>
        <taxon>Pucciniomycetes</taxon>
        <taxon>Pucciniales</taxon>
        <taxon>Pucciniaceae</taxon>
        <taxon>Puccinia</taxon>
    </lineage>
</organism>
<gene>
    <name evidence="2" type="ORF">PSHT_11749</name>
</gene>
<feature type="signal peptide" evidence="1">
    <location>
        <begin position="1"/>
        <end position="20"/>
    </location>
</feature>
<reference evidence="3" key="2">
    <citation type="journal article" date="2018" name="BMC Genomics">
        <title>Genomic insights into host adaptation between the wheat stripe rust pathogen (Puccinia striiformis f. sp. tritici) and the barley stripe rust pathogen (Puccinia striiformis f. sp. hordei).</title>
        <authorList>
            <person name="Xia C."/>
            <person name="Wang M."/>
            <person name="Yin C."/>
            <person name="Cornejo O.E."/>
            <person name="Hulbert S.H."/>
            <person name="Chen X."/>
        </authorList>
    </citation>
    <scope>NUCLEOTIDE SEQUENCE [LARGE SCALE GENOMIC DNA]</scope>
    <source>
        <strain evidence="3">93TX-2</strain>
    </source>
</reference>
<dbReference type="EMBL" id="PKSM01000202">
    <property type="protein sequence ID" value="POW03171.1"/>
    <property type="molecule type" value="Genomic_DNA"/>
</dbReference>
<keyword evidence="1" id="KW-0732">Signal</keyword>
<dbReference type="VEuPathDB" id="FungiDB:PSHT_11749"/>
<feature type="chain" id="PRO_5015659994" description="Secreted protein" evidence="1">
    <location>
        <begin position="21"/>
        <end position="205"/>
    </location>
</feature>
<evidence type="ECO:0000256" key="1">
    <source>
        <dbReference type="SAM" id="SignalP"/>
    </source>
</evidence>
<evidence type="ECO:0008006" key="4">
    <source>
        <dbReference type="Google" id="ProtNLM"/>
    </source>
</evidence>
<evidence type="ECO:0000313" key="2">
    <source>
        <dbReference type="EMBL" id="POW03171.1"/>
    </source>
</evidence>
<proteinExistence type="predicted"/>